<evidence type="ECO:0000256" key="3">
    <source>
        <dbReference type="ARBA" id="ARBA00022723"/>
    </source>
</evidence>
<gene>
    <name evidence="8" type="ORF">PCOR1329_LOCUS25376</name>
</gene>
<keyword evidence="5" id="KW-0862">Zinc</keyword>
<evidence type="ECO:0000313" key="9">
    <source>
        <dbReference type="Proteomes" id="UP001189429"/>
    </source>
</evidence>
<evidence type="ECO:0000259" key="7">
    <source>
        <dbReference type="PROSITE" id="PS52035"/>
    </source>
</evidence>
<comment type="similarity">
    <text evidence="2 6">Belongs to the peptidase M14 family.</text>
</comment>
<organism evidence="8 9">
    <name type="scientific">Prorocentrum cordatum</name>
    <dbReference type="NCBI Taxonomy" id="2364126"/>
    <lineage>
        <taxon>Eukaryota</taxon>
        <taxon>Sar</taxon>
        <taxon>Alveolata</taxon>
        <taxon>Dinophyceae</taxon>
        <taxon>Prorocentrales</taxon>
        <taxon>Prorocentraceae</taxon>
        <taxon>Prorocentrum</taxon>
    </lineage>
</organism>
<keyword evidence="4" id="KW-0378">Hydrolase</keyword>
<name>A0ABN9S0H8_9DINO</name>
<dbReference type="Pfam" id="PF24827">
    <property type="entry name" value="AstE_AspA_cat"/>
    <property type="match status" value="1"/>
</dbReference>
<evidence type="ECO:0000256" key="2">
    <source>
        <dbReference type="ARBA" id="ARBA00005988"/>
    </source>
</evidence>
<evidence type="ECO:0000256" key="4">
    <source>
        <dbReference type="ARBA" id="ARBA00022801"/>
    </source>
</evidence>
<dbReference type="InterPro" id="IPR000834">
    <property type="entry name" value="Peptidase_M14"/>
</dbReference>
<reference evidence="8" key="1">
    <citation type="submission" date="2023-10" db="EMBL/GenBank/DDBJ databases">
        <authorList>
            <person name="Chen Y."/>
            <person name="Shah S."/>
            <person name="Dougan E. K."/>
            <person name="Thang M."/>
            <person name="Chan C."/>
        </authorList>
    </citation>
    <scope>NUCLEOTIDE SEQUENCE [LARGE SCALE GENOMIC DNA]</scope>
</reference>
<dbReference type="CDD" id="cd06231">
    <property type="entry name" value="M14_REP34-like"/>
    <property type="match status" value="1"/>
</dbReference>
<comment type="cofactor">
    <cofactor evidence="1">
        <name>Zn(2+)</name>
        <dbReference type="ChEBI" id="CHEBI:29105"/>
    </cofactor>
</comment>
<dbReference type="EMBL" id="CAUYUJ010008873">
    <property type="protein sequence ID" value="CAK0825204.1"/>
    <property type="molecule type" value="Genomic_DNA"/>
</dbReference>
<comment type="caution">
    <text evidence="8">The sequence shown here is derived from an EMBL/GenBank/DDBJ whole genome shotgun (WGS) entry which is preliminary data.</text>
</comment>
<evidence type="ECO:0000256" key="1">
    <source>
        <dbReference type="ARBA" id="ARBA00001947"/>
    </source>
</evidence>
<proteinExistence type="inferred from homology"/>
<dbReference type="Proteomes" id="UP001189429">
    <property type="component" value="Unassembled WGS sequence"/>
</dbReference>
<protein>
    <recommendedName>
        <fullName evidence="7">Peptidase M14 domain-containing protein</fullName>
    </recommendedName>
</protein>
<dbReference type="InterPro" id="IPR055438">
    <property type="entry name" value="AstE_AspA_cat"/>
</dbReference>
<evidence type="ECO:0000313" key="8">
    <source>
        <dbReference type="EMBL" id="CAK0825204.1"/>
    </source>
</evidence>
<feature type="non-terminal residue" evidence="8">
    <location>
        <position position="440"/>
    </location>
</feature>
<evidence type="ECO:0000256" key="6">
    <source>
        <dbReference type="PROSITE-ProRule" id="PRU01379"/>
    </source>
</evidence>
<evidence type="ECO:0000256" key="5">
    <source>
        <dbReference type="ARBA" id="ARBA00022833"/>
    </source>
</evidence>
<accession>A0ABN9S0H8</accession>
<feature type="active site" description="Proton donor/acceptor" evidence="6">
    <location>
        <position position="263"/>
    </location>
</feature>
<keyword evidence="3" id="KW-0479">Metal-binding</keyword>
<keyword evidence="9" id="KW-1185">Reference proteome</keyword>
<feature type="domain" description="Peptidase M14" evidence="7">
    <location>
        <begin position="2"/>
        <end position="288"/>
    </location>
</feature>
<dbReference type="PROSITE" id="PS52035">
    <property type="entry name" value="PEPTIDASE_M14"/>
    <property type="match status" value="1"/>
</dbReference>
<dbReference type="Gene3D" id="3.40.630.10">
    <property type="entry name" value="Zn peptidases"/>
    <property type="match status" value="1"/>
</dbReference>
<sequence length="440" mass="47460">MAPFPIGTAGVPWGAGERAEWRATRTVQRSYLDEDEARYPLFSVRSRNWSPSKPSVLVTGGVHGYETSGVQGAIRFLQEKGETYSEVFNILVAPCVSPWGYETIQRWNPQAVDPNRAFNPDGEVVPGRSFNPEAATEESAALIALLKRLDVEQWTCHVDLHETTDTDESEFRPAKAARDGVEHKPGTIPDGFYLVSDSTNPQEPWHKAIIDAVRGVTHIAPPDADGKIIDEEVVQEGVIAIPSPKSIGLCAGVTNAEYATTTEATEDQCNLAQVTAVSAALDFIIEARALRAGAWAPAAAEAARGARCLRWLPEGEAYPCDVAVTPDELLAWRDGLRTQVPLELVVDAHGAGAWCRAALRRRLRGRALAACPPEGRAQKRADGSAFTRWLVEGSAHSPGAAWAPRQEIESIAQNAKYEAQGAAAAASDVQAAAETVQQEL</sequence>
<dbReference type="SUPFAM" id="SSF53187">
    <property type="entry name" value="Zn-dependent exopeptidases"/>
    <property type="match status" value="1"/>
</dbReference>